<evidence type="ECO:0000256" key="1">
    <source>
        <dbReference type="SAM" id="MobiDB-lite"/>
    </source>
</evidence>
<name>A0A7T0KBR6_9ROSI</name>
<evidence type="ECO:0000313" key="2">
    <source>
        <dbReference type="EMBL" id="QPK77174.1"/>
    </source>
</evidence>
<dbReference type="RefSeq" id="YP_010048813.1">
    <property type="nucleotide sequence ID" value="NC_054354.1"/>
</dbReference>
<dbReference type="EMBL" id="MW057771">
    <property type="protein sequence ID" value="QPK77174.1"/>
    <property type="molecule type" value="Genomic_DNA"/>
</dbReference>
<reference evidence="2" key="1">
    <citation type="submission" date="2020-10" db="EMBL/GenBank/DDBJ databases">
        <authorList>
            <person name="Wang Z.-F."/>
        </authorList>
    </citation>
    <scope>NUCLEOTIDE SEQUENCE</scope>
</reference>
<organism evidence="2">
    <name type="scientific">Aquilaria sinensis</name>
    <dbReference type="NCBI Taxonomy" id="210372"/>
    <lineage>
        <taxon>Eukaryota</taxon>
        <taxon>Viridiplantae</taxon>
        <taxon>Streptophyta</taxon>
        <taxon>Embryophyta</taxon>
        <taxon>Tracheophyta</taxon>
        <taxon>Spermatophyta</taxon>
        <taxon>Magnoliopsida</taxon>
        <taxon>eudicotyledons</taxon>
        <taxon>Gunneridae</taxon>
        <taxon>Pentapetalae</taxon>
        <taxon>rosids</taxon>
        <taxon>malvids</taxon>
        <taxon>Malvales</taxon>
        <taxon>Thymelaeaceae</taxon>
        <taxon>Aquilaria</taxon>
    </lineage>
</organism>
<dbReference type="AlphaFoldDB" id="A0A7T0KBR6"/>
<protein>
    <submittedName>
        <fullName evidence="2">Uncharacterized protein</fullName>
    </submittedName>
</protein>
<dbReference type="GeneID" id="63660105"/>
<accession>A0A7T0KBR6</accession>
<keyword evidence="2" id="KW-0496">Mitochondrion</keyword>
<gene>
    <name evidence="2" type="primary">orf169</name>
</gene>
<geneLocation type="mitochondrion" evidence="2"/>
<sequence>MLPSLPKTRLKLVRSSGQSSVDNGLLKTRKRIH</sequence>
<proteinExistence type="predicted"/>
<feature type="region of interest" description="Disordered" evidence="1">
    <location>
        <begin position="1"/>
        <end position="33"/>
    </location>
</feature>